<dbReference type="Pfam" id="PF13200">
    <property type="entry name" value="DUF4015"/>
    <property type="match status" value="1"/>
</dbReference>
<reference evidence="5" key="1">
    <citation type="submission" date="2015-07" db="EMBL/GenBank/DDBJ databases">
        <title>Near-Complete Genome Sequence of the Cellulolytic Bacterium Bacteroides (Pseudobacteroides) cellulosolvens ATCC 35603.</title>
        <authorList>
            <person name="Dassa B."/>
            <person name="Utturkar S.M."/>
            <person name="Klingeman D.M."/>
            <person name="Hurt R.A."/>
            <person name="Keller M."/>
            <person name="Xu J."/>
            <person name="Reddy Y.H.K."/>
            <person name="Borovok I."/>
            <person name="Grinberg I.R."/>
            <person name="Lamed R."/>
            <person name="Zhivin O."/>
            <person name="Bayer E.A."/>
            <person name="Brown S.D."/>
        </authorList>
    </citation>
    <scope>NUCLEOTIDE SEQUENCE [LARGE SCALE GENOMIC DNA]</scope>
    <source>
        <strain evidence="5">DSM 2933</strain>
    </source>
</reference>
<keyword evidence="4" id="KW-0378">Hydrolase</keyword>
<comment type="caution">
    <text evidence="4">The sequence shown here is derived from an EMBL/GenBank/DDBJ whole genome shotgun (WGS) entry which is preliminary data.</text>
</comment>
<sequence length="400" mass="44882" precursor="true">MKKFLCMKNLLLASTVIASLLLSSCGSNSGISPEKEADKMPGSNIAGSKPNGNNQTQTNVPQPTPTKVPEKKLVKAKGLYLTATSAGARLKHYIELANTTEINSYVIDYKNDDGNVTVNSSVPAAKEVKAIDVRYDPEKVTKELRDNNIYSIARIVCFKDPYFSKGKPEVAIKNKNGGLYIHNGVTWVNPYSMEAWQYNIDLAKEALAKGFDEVQFDYVRFPDGKKSNMVFGNNNNKQMYETINDFLAEARKQMPNAILSADVFAIICETPGDNEGIGQYLEHIGKDIDYIYPMAYPSHYALGQIINGTAFKKPDLDPYGVIKNTLLKAKDRLAKVEGSTPKIRTYIQDFDASWIGKGNWQHYDNEQVRQQIQGVYDAGYEEWFVWDPMNSYHEGAFKKE</sequence>
<evidence type="ECO:0000256" key="1">
    <source>
        <dbReference type="SAM" id="MobiDB-lite"/>
    </source>
</evidence>
<dbReference type="PROSITE" id="PS51257">
    <property type="entry name" value="PROKAR_LIPOPROTEIN"/>
    <property type="match status" value="1"/>
</dbReference>
<dbReference type="RefSeq" id="WP_036940060.1">
    <property type="nucleotide sequence ID" value="NZ_LGTC01000001.1"/>
</dbReference>
<evidence type="ECO:0000313" key="5">
    <source>
        <dbReference type="Proteomes" id="UP000036923"/>
    </source>
</evidence>
<dbReference type="EMBL" id="LGTC01000001">
    <property type="protein sequence ID" value="KNY30408.1"/>
    <property type="molecule type" value="Genomic_DNA"/>
</dbReference>
<feature type="domain" description="DUF4015" evidence="3">
    <location>
        <begin position="78"/>
        <end position="392"/>
    </location>
</feature>
<proteinExistence type="predicted"/>
<evidence type="ECO:0000313" key="4">
    <source>
        <dbReference type="EMBL" id="KNY30408.1"/>
    </source>
</evidence>
<feature type="chain" id="PRO_5039627994" evidence="2">
    <location>
        <begin position="19"/>
        <end position="400"/>
    </location>
</feature>
<dbReference type="Gene3D" id="3.20.20.80">
    <property type="entry name" value="Glycosidases"/>
    <property type="match status" value="1"/>
</dbReference>
<dbReference type="InterPro" id="IPR025275">
    <property type="entry name" value="DUF4015"/>
</dbReference>
<protein>
    <submittedName>
        <fullName evidence="4">Putative glycosyl hydrolase domain DUF4015</fullName>
    </submittedName>
</protein>
<evidence type="ECO:0000259" key="3">
    <source>
        <dbReference type="Pfam" id="PF13200"/>
    </source>
</evidence>
<keyword evidence="2" id="KW-0732">Signal</keyword>
<feature type="region of interest" description="Disordered" evidence="1">
    <location>
        <begin position="32"/>
        <end position="68"/>
    </location>
</feature>
<dbReference type="PATRIC" id="fig|398512.5.peg.5965"/>
<feature type="signal peptide" evidence="2">
    <location>
        <begin position="1"/>
        <end position="18"/>
    </location>
</feature>
<gene>
    <name evidence="4" type="ORF">Bccel_5688</name>
</gene>
<dbReference type="SUPFAM" id="SSF51445">
    <property type="entry name" value="(Trans)glycosidases"/>
    <property type="match status" value="1"/>
</dbReference>
<organism evidence="4 5">
    <name type="scientific">Pseudobacteroides cellulosolvens ATCC 35603 = DSM 2933</name>
    <dbReference type="NCBI Taxonomy" id="398512"/>
    <lineage>
        <taxon>Bacteria</taxon>
        <taxon>Bacillati</taxon>
        <taxon>Bacillota</taxon>
        <taxon>Clostridia</taxon>
        <taxon>Eubacteriales</taxon>
        <taxon>Oscillospiraceae</taxon>
        <taxon>Pseudobacteroides</taxon>
    </lineage>
</organism>
<dbReference type="GO" id="GO:0016787">
    <property type="term" value="F:hydrolase activity"/>
    <property type="evidence" value="ECO:0007669"/>
    <property type="project" value="UniProtKB-KW"/>
</dbReference>
<dbReference type="STRING" id="398512.Bccel_5688"/>
<dbReference type="AlphaFoldDB" id="A0A0L6JX31"/>
<dbReference type="Proteomes" id="UP000036923">
    <property type="component" value="Unassembled WGS sequence"/>
</dbReference>
<name>A0A0L6JX31_9FIRM</name>
<dbReference type="eggNOG" id="COG1306">
    <property type="taxonomic scope" value="Bacteria"/>
</dbReference>
<evidence type="ECO:0000256" key="2">
    <source>
        <dbReference type="SAM" id="SignalP"/>
    </source>
</evidence>
<accession>A0A0L6JX31</accession>
<keyword evidence="5" id="KW-1185">Reference proteome</keyword>
<dbReference type="InterPro" id="IPR017853">
    <property type="entry name" value="GH"/>
</dbReference>
<feature type="compositionally biased region" description="Low complexity" evidence="1">
    <location>
        <begin position="50"/>
        <end position="61"/>
    </location>
</feature>